<name>A0ABR3NND6_9TELE</name>
<accession>A0ABR3NND6</accession>
<reference evidence="1 2" key="1">
    <citation type="submission" date="2023-09" db="EMBL/GenBank/DDBJ databases">
        <authorList>
            <person name="Wang M."/>
        </authorList>
    </citation>
    <scope>NUCLEOTIDE SEQUENCE [LARGE SCALE GENOMIC DNA]</scope>
    <source>
        <strain evidence="1">GT-2023</strain>
        <tissue evidence="1">Liver</tissue>
    </source>
</reference>
<evidence type="ECO:0000313" key="2">
    <source>
        <dbReference type="Proteomes" id="UP001558613"/>
    </source>
</evidence>
<keyword evidence="2" id="KW-1185">Reference proteome</keyword>
<gene>
    <name evidence="1" type="ORF">QQF64_025080</name>
</gene>
<dbReference type="EMBL" id="JAYMGO010000003">
    <property type="protein sequence ID" value="KAL1278407.1"/>
    <property type="molecule type" value="Genomic_DNA"/>
</dbReference>
<sequence length="113" mass="12434">MSVLSWTVAFTYPIFFRPLAFFPLFGLPAVPSLFPRPDANPFSSSTGLSHYSTTRWIGKCVVMSGAALPLAAACDHYVKRCFEFGNYDVAGRVTGARARCVQGHENKALFVPR</sequence>
<dbReference type="Proteomes" id="UP001558613">
    <property type="component" value="Unassembled WGS sequence"/>
</dbReference>
<evidence type="ECO:0000313" key="1">
    <source>
        <dbReference type="EMBL" id="KAL1278407.1"/>
    </source>
</evidence>
<evidence type="ECO:0008006" key="3">
    <source>
        <dbReference type="Google" id="ProtNLM"/>
    </source>
</evidence>
<protein>
    <recommendedName>
        <fullName evidence="3">Secreted protein</fullName>
    </recommendedName>
</protein>
<organism evidence="1 2">
    <name type="scientific">Cirrhinus molitorella</name>
    <name type="common">mud carp</name>
    <dbReference type="NCBI Taxonomy" id="172907"/>
    <lineage>
        <taxon>Eukaryota</taxon>
        <taxon>Metazoa</taxon>
        <taxon>Chordata</taxon>
        <taxon>Craniata</taxon>
        <taxon>Vertebrata</taxon>
        <taxon>Euteleostomi</taxon>
        <taxon>Actinopterygii</taxon>
        <taxon>Neopterygii</taxon>
        <taxon>Teleostei</taxon>
        <taxon>Ostariophysi</taxon>
        <taxon>Cypriniformes</taxon>
        <taxon>Cyprinidae</taxon>
        <taxon>Labeoninae</taxon>
        <taxon>Labeonini</taxon>
        <taxon>Cirrhinus</taxon>
    </lineage>
</organism>
<comment type="caution">
    <text evidence="1">The sequence shown here is derived from an EMBL/GenBank/DDBJ whole genome shotgun (WGS) entry which is preliminary data.</text>
</comment>
<proteinExistence type="predicted"/>